<dbReference type="PROSITE" id="PS51257">
    <property type="entry name" value="PROKAR_LIPOPROTEIN"/>
    <property type="match status" value="1"/>
</dbReference>
<dbReference type="InterPro" id="IPR011048">
    <property type="entry name" value="Haem_d1_sf"/>
</dbReference>
<dbReference type="RefSeq" id="WP_244729334.1">
    <property type="nucleotide sequence ID" value="NZ_CP095045.1"/>
</dbReference>
<feature type="chain" id="PRO_5045070989" evidence="2">
    <location>
        <begin position="28"/>
        <end position="395"/>
    </location>
</feature>
<proteinExistence type="predicted"/>
<dbReference type="EMBL" id="CP095045">
    <property type="protein sequence ID" value="UOQ58291.1"/>
    <property type="molecule type" value="Genomic_DNA"/>
</dbReference>
<dbReference type="Proteomes" id="UP000831786">
    <property type="component" value="Chromosome"/>
</dbReference>
<dbReference type="PANTHER" id="PTHR47197:SF3">
    <property type="entry name" value="DIHYDRO-HEME D1 DEHYDROGENASE"/>
    <property type="match status" value="1"/>
</dbReference>
<reference evidence="3 4" key="1">
    <citation type="submission" date="2022-04" db="EMBL/GenBank/DDBJ databases">
        <title>Leucobacter sp. isolated from rhizosphere of garlic.</title>
        <authorList>
            <person name="Won M."/>
            <person name="Lee C.-M."/>
            <person name="Woen H.-Y."/>
            <person name="Kwon S.-W."/>
        </authorList>
    </citation>
    <scope>NUCLEOTIDE SEQUENCE [LARGE SCALE GENOMIC DNA]</scope>
    <source>
        <strain evidence="3 4">H21R-40</strain>
    </source>
</reference>
<feature type="signal peptide" evidence="2">
    <location>
        <begin position="1"/>
        <end position="27"/>
    </location>
</feature>
<protein>
    <submittedName>
        <fullName evidence="3">Uncharacterized protein</fullName>
    </submittedName>
</protein>
<evidence type="ECO:0000256" key="1">
    <source>
        <dbReference type="SAM" id="MobiDB-lite"/>
    </source>
</evidence>
<dbReference type="InterPro" id="IPR006311">
    <property type="entry name" value="TAT_signal"/>
</dbReference>
<gene>
    <name evidence="3" type="ORF">MUN78_05460</name>
</gene>
<keyword evidence="2" id="KW-0732">Signal</keyword>
<dbReference type="Gene3D" id="2.130.10.10">
    <property type="entry name" value="YVTN repeat-like/Quinoprotein amine dehydrogenase"/>
    <property type="match status" value="1"/>
</dbReference>
<dbReference type="PANTHER" id="PTHR47197">
    <property type="entry name" value="PROTEIN NIRF"/>
    <property type="match status" value="1"/>
</dbReference>
<dbReference type="InterPro" id="IPR015943">
    <property type="entry name" value="WD40/YVTN_repeat-like_dom_sf"/>
</dbReference>
<organism evidence="3 4">
    <name type="scientific">Leucobacter allii</name>
    <dbReference type="NCBI Taxonomy" id="2932247"/>
    <lineage>
        <taxon>Bacteria</taxon>
        <taxon>Bacillati</taxon>
        <taxon>Actinomycetota</taxon>
        <taxon>Actinomycetes</taxon>
        <taxon>Micrococcales</taxon>
        <taxon>Microbacteriaceae</taxon>
        <taxon>Leucobacter</taxon>
    </lineage>
</organism>
<evidence type="ECO:0000313" key="4">
    <source>
        <dbReference type="Proteomes" id="UP000831786"/>
    </source>
</evidence>
<accession>A0ABY4FPT0</accession>
<dbReference type="SUPFAM" id="SSF51004">
    <property type="entry name" value="C-terminal (heme d1) domain of cytochrome cd1-nitrite reductase"/>
    <property type="match status" value="2"/>
</dbReference>
<feature type="region of interest" description="Disordered" evidence="1">
    <location>
        <begin position="27"/>
        <end position="55"/>
    </location>
</feature>
<keyword evidence="4" id="KW-1185">Reference proteome</keyword>
<evidence type="ECO:0000256" key="2">
    <source>
        <dbReference type="SAM" id="SignalP"/>
    </source>
</evidence>
<sequence length="395" mass="39522">MTAHPSRRGVLGAAALLGLAGTAALLAGCAPEPDDPAPAEPRPDPAPDPAPEPAPAPVLLLASLAHAAEVAVIDPALPDAEAVQRIAAGASPWGVGTSPDGRVGYAATAEGLAVLDLRARRRTALVPYLHPAAEIGAGEYRPGGLGLAVAADGASVAVAVAPGDGSWHLEEYDVEAGAFARSAPVGARPFDVLADPAGAWVASVDHDGFTVTVVDTADFTAVQHRVAPFGEEGGLASWEKPHYGAVDAGADAEDGAGAASILLPFQGQVVLRLDPRTGDAAAIPSAANSHAHGTALAGRRLLTVGTGAFGSATGAPNLSILDVDTGAERVVPLAVPHETVALWRDGDGAEYAAVAGGNTRDEGWDGITLIALDGDGERAIPIPGYPQAVVGFAER</sequence>
<name>A0ABY4FPT0_9MICO</name>
<dbReference type="InterPro" id="IPR051200">
    <property type="entry name" value="Host-pathogen_enzymatic-act"/>
</dbReference>
<evidence type="ECO:0000313" key="3">
    <source>
        <dbReference type="EMBL" id="UOQ58291.1"/>
    </source>
</evidence>
<feature type="compositionally biased region" description="Pro residues" evidence="1">
    <location>
        <begin position="38"/>
        <end position="55"/>
    </location>
</feature>
<dbReference type="PROSITE" id="PS51318">
    <property type="entry name" value="TAT"/>
    <property type="match status" value="1"/>
</dbReference>